<dbReference type="GO" id="GO:0016747">
    <property type="term" value="F:acyltransferase activity, transferring groups other than amino-acyl groups"/>
    <property type="evidence" value="ECO:0007669"/>
    <property type="project" value="InterPro"/>
</dbReference>
<feature type="domain" description="N-acetyltransferase" evidence="1">
    <location>
        <begin position="1"/>
        <end position="154"/>
    </location>
</feature>
<comment type="caution">
    <text evidence="2">The sequence shown here is derived from an EMBL/GenBank/DDBJ whole genome shotgun (WGS) entry which is preliminary data.</text>
</comment>
<name>A0A9D1EYY7_9BACT</name>
<protein>
    <submittedName>
        <fullName evidence="2">GNAT family N-acetyltransferase</fullName>
    </submittedName>
</protein>
<dbReference type="CDD" id="cd04301">
    <property type="entry name" value="NAT_SF"/>
    <property type="match status" value="1"/>
</dbReference>
<organism evidence="2 3">
    <name type="scientific">Candidatus Scatousia excrementigallinarum</name>
    <dbReference type="NCBI Taxonomy" id="2840935"/>
    <lineage>
        <taxon>Bacteria</taxon>
        <taxon>Candidatus Scatousia</taxon>
    </lineage>
</organism>
<dbReference type="PROSITE" id="PS51186">
    <property type="entry name" value="GNAT"/>
    <property type="match status" value="1"/>
</dbReference>
<reference evidence="2" key="1">
    <citation type="submission" date="2020-10" db="EMBL/GenBank/DDBJ databases">
        <authorList>
            <person name="Gilroy R."/>
        </authorList>
    </citation>
    <scope>NUCLEOTIDE SEQUENCE</scope>
    <source>
        <strain evidence="2">6276</strain>
    </source>
</reference>
<dbReference type="Proteomes" id="UP000823928">
    <property type="component" value="Unassembled WGS sequence"/>
</dbReference>
<evidence type="ECO:0000313" key="2">
    <source>
        <dbReference type="EMBL" id="HIS36105.1"/>
    </source>
</evidence>
<dbReference type="EMBL" id="DVIU01000117">
    <property type="protein sequence ID" value="HIS36105.1"/>
    <property type="molecule type" value="Genomic_DNA"/>
</dbReference>
<dbReference type="SUPFAM" id="SSF55729">
    <property type="entry name" value="Acyl-CoA N-acyltransferases (Nat)"/>
    <property type="match status" value="1"/>
</dbReference>
<accession>A0A9D1EYY7</accession>
<sequence length="158" mass="18594">MIEFIKAEDIKELAALASKIWHEYWPVILSSEQINYMVEKFQSERAIKNQIENENYTYYFINENGENIGYFGISDKKDYIFLSKLYIYGSNRHKGIGTKAFEKIKELAEGKKITLTVNKYNLNTINAYKKWGFKILDSVVTDIGNNFVMDDYIMEYCN</sequence>
<dbReference type="Gene3D" id="3.40.630.30">
    <property type="match status" value="1"/>
</dbReference>
<dbReference type="InterPro" id="IPR016181">
    <property type="entry name" value="Acyl_CoA_acyltransferase"/>
</dbReference>
<evidence type="ECO:0000259" key="1">
    <source>
        <dbReference type="PROSITE" id="PS51186"/>
    </source>
</evidence>
<dbReference type="InterPro" id="IPR000182">
    <property type="entry name" value="GNAT_dom"/>
</dbReference>
<gene>
    <name evidence="2" type="ORF">IAC10_05685</name>
</gene>
<reference evidence="2" key="2">
    <citation type="journal article" date="2021" name="PeerJ">
        <title>Extensive microbial diversity within the chicken gut microbiome revealed by metagenomics and culture.</title>
        <authorList>
            <person name="Gilroy R."/>
            <person name="Ravi A."/>
            <person name="Getino M."/>
            <person name="Pursley I."/>
            <person name="Horton D.L."/>
            <person name="Alikhan N.F."/>
            <person name="Baker D."/>
            <person name="Gharbi K."/>
            <person name="Hall N."/>
            <person name="Watson M."/>
            <person name="Adriaenssens E.M."/>
            <person name="Foster-Nyarko E."/>
            <person name="Jarju S."/>
            <person name="Secka A."/>
            <person name="Antonio M."/>
            <person name="Oren A."/>
            <person name="Chaudhuri R.R."/>
            <person name="La Ragione R."/>
            <person name="Hildebrand F."/>
            <person name="Pallen M.J."/>
        </authorList>
    </citation>
    <scope>NUCLEOTIDE SEQUENCE</scope>
    <source>
        <strain evidence="2">6276</strain>
    </source>
</reference>
<dbReference type="AlphaFoldDB" id="A0A9D1EYY7"/>
<proteinExistence type="predicted"/>
<evidence type="ECO:0000313" key="3">
    <source>
        <dbReference type="Proteomes" id="UP000823928"/>
    </source>
</evidence>
<dbReference type="Pfam" id="PF00583">
    <property type="entry name" value="Acetyltransf_1"/>
    <property type="match status" value="1"/>
</dbReference>